<sequence length="399" mass="42030">MVRQSSLRSLNLAIVTQRLFGASEPLSRADVAADTGLTRSTVSRLVDDLIAGELIEETPPQAFGQRGRPAVPLVPAGKTWVALGLEVNVGRMAARLVDLAGHTRAEERVEVDLRNSDPAWVIEELAALGRSVLSQAGTDVTLAGVQWAIPGLVDAERGTLLRAPNLGWWDVPARALLARALELDPSLIDVGNESDYAAQTVAWDAPGRPSRREEFLYLSGEIGIGSSLVKAGGVVTGGHGWAGEIGHVCVDRNGPVCACGARGCLEVYVGSSALHAWAGVPDTDALLARIESRDARACDAVNEAAAMLGVALAGALNLLDVANVVLGGHLGRLLPAMRSGIEAELRQRVVAAPFEAIGITAVPEERDMPSLGAAYTALHRVLEHPAQWLTLGEIPGVWR</sequence>
<comment type="similarity">
    <text evidence="1">Belongs to the ROK (NagC/XylR) family.</text>
</comment>
<keyword evidence="4" id="KW-1185">Reference proteome</keyword>
<dbReference type="InterPro" id="IPR005471">
    <property type="entry name" value="Tscrpt_reg_IclR_N"/>
</dbReference>
<proteinExistence type="inferred from homology"/>
<evidence type="ECO:0000256" key="1">
    <source>
        <dbReference type="ARBA" id="ARBA00006479"/>
    </source>
</evidence>
<protein>
    <recommendedName>
        <fullName evidence="2">HTH iclR-type domain-containing protein</fullName>
    </recommendedName>
</protein>
<reference evidence="3 4" key="1">
    <citation type="submission" date="2018-01" db="EMBL/GenBank/DDBJ databases">
        <title>Lactibacter flavus gen. nov., sp. nov., a novel bacterium of the family Propionibacteriaceae isolated from raw milk and dairy products.</title>
        <authorList>
            <person name="Wenning M."/>
            <person name="Breitenwieser F."/>
            <person name="Huptas C."/>
            <person name="von Neubeck M."/>
            <person name="Busse H.-J."/>
            <person name="Scherer S."/>
        </authorList>
    </citation>
    <scope>NUCLEOTIDE SEQUENCE [LARGE SCALE GENOMIC DNA]</scope>
    <source>
        <strain evidence="3 4">VG341</strain>
    </source>
</reference>
<dbReference type="InterPro" id="IPR043129">
    <property type="entry name" value="ATPase_NBD"/>
</dbReference>
<dbReference type="SUPFAM" id="SSF53067">
    <property type="entry name" value="Actin-like ATPase domain"/>
    <property type="match status" value="2"/>
</dbReference>
<dbReference type="PANTHER" id="PTHR18964">
    <property type="entry name" value="ROK (REPRESSOR, ORF, KINASE) FAMILY"/>
    <property type="match status" value="1"/>
</dbReference>
<organism evidence="3 4">
    <name type="scientific">Propioniciclava flava</name>
    <dbReference type="NCBI Taxonomy" id="2072026"/>
    <lineage>
        <taxon>Bacteria</taxon>
        <taxon>Bacillati</taxon>
        <taxon>Actinomycetota</taxon>
        <taxon>Actinomycetes</taxon>
        <taxon>Propionibacteriales</taxon>
        <taxon>Propionibacteriaceae</taxon>
        <taxon>Propioniciclava</taxon>
    </lineage>
</organism>
<gene>
    <name evidence="3" type="ORF">C1706_12760</name>
</gene>
<dbReference type="GO" id="GO:0003677">
    <property type="term" value="F:DNA binding"/>
    <property type="evidence" value="ECO:0007669"/>
    <property type="project" value="InterPro"/>
</dbReference>
<dbReference type="InterPro" id="IPR036390">
    <property type="entry name" value="WH_DNA-bd_sf"/>
</dbReference>
<dbReference type="AlphaFoldDB" id="A0A4Q2EFG1"/>
<evidence type="ECO:0000259" key="2">
    <source>
        <dbReference type="Pfam" id="PF09339"/>
    </source>
</evidence>
<evidence type="ECO:0000313" key="4">
    <source>
        <dbReference type="Proteomes" id="UP000290624"/>
    </source>
</evidence>
<dbReference type="InterPro" id="IPR036388">
    <property type="entry name" value="WH-like_DNA-bd_sf"/>
</dbReference>
<name>A0A4Q2EFG1_9ACTN</name>
<dbReference type="Pfam" id="PF09339">
    <property type="entry name" value="HTH_IclR"/>
    <property type="match status" value="1"/>
</dbReference>
<dbReference type="OrthoDB" id="3225083at2"/>
<dbReference type="Pfam" id="PF00480">
    <property type="entry name" value="ROK"/>
    <property type="match status" value="1"/>
</dbReference>
<dbReference type="EMBL" id="PPCV01000010">
    <property type="protein sequence ID" value="RXW31366.1"/>
    <property type="molecule type" value="Genomic_DNA"/>
</dbReference>
<dbReference type="PANTHER" id="PTHR18964:SF149">
    <property type="entry name" value="BIFUNCTIONAL UDP-N-ACETYLGLUCOSAMINE 2-EPIMERASE_N-ACETYLMANNOSAMINE KINASE"/>
    <property type="match status" value="1"/>
</dbReference>
<dbReference type="GO" id="GO:0006355">
    <property type="term" value="P:regulation of DNA-templated transcription"/>
    <property type="evidence" value="ECO:0007669"/>
    <property type="project" value="InterPro"/>
</dbReference>
<dbReference type="Proteomes" id="UP000290624">
    <property type="component" value="Unassembled WGS sequence"/>
</dbReference>
<dbReference type="InterPro" id="IPR000600">
    <property type="entry name" value="ROK"/>
</dbReference>
<comment type="caution">
    <text evidence="3">The sequence shown here is derived from an EMBL/GenBank/DDBJ whole genome shotgun (WGS) entry which is preliminary data.</text>
</comment>
<dbReference type="Gene3D" id="3.30.420.40">
    <property type="match status" value="2"/>
</dbReference>
<accession>A0A4Q2EFG1</accession>
<evidence type="ECO:0000313" key="3">
    <source>
        <dbReference type="EMBL" id="RXW31366.1"/>
    </source>
</evidence>
<dbReference type="SUPFAM" id="SSF46785">
    <property type="entry name" value="Winged helix' DNA-binding domain"/>
    <property type="match status" value="1"/>
</dbReference>
<dbReference type="Gene3D" id="1.10.10.10">
    <property type="entry name" value="Winged helix-like DNA-binding domain superfamily/Winged helix DNA-binding domain"/>
    <property type="match status" value="1"/>
</dbReference>
<feature type="domain" description="HTH iclR-type" evidence="2">
    <location>
        <begin position="23"/>
        <end position="57"/>
    </location>
</feature>